<feature type="region of interest" description="Disordered" evidence="1">
    <location>
        <begin position="1"/>
        <end position="27"/>
    </location>
</feature>
<evidence type="ECO:0000313" key="2">
    <source>
        <dbReference type="EMBL" id="VAX02686.1"/>
    </source>
</evidence>
<proteinExistence type="predicted"/>
<feature type="non-terminal residue" evidence="2">
    <location>
        <position position="27"/>
    </location>
</feature>
<dbReference type="AlphaFoldDB" id="A0A3B1AAA9"/>
<organism evidence="2">
    <name type="scientific">hydrothermal vent metagenome</name>
    <dbReference type="NCBI Taxonomy" id="652676"/>
    <lineage>
        <taxon>unclassified sequences</taxon>
        <taxon>metagenomes</taxon>
        <taxon>ecological metagenomes</taxon>
    </lineage>
</organism>
<name>A0A3B1AAA9_9ZZZZ</name>
<protein>
    <submittedName>
        <fullName evidence="2">Uncharacterized protein</fullName>
    </submittedName>
</protein>
<feature type="compositionally biased region" description="Polar residues" evidence="1">
    <location>
        <begin position="1"/>
        <end position="12"/>
    </location>
</feature>
<evidence type="ECO:0000256" key="1">
    <source>
        <dbReference type="SAM" id="MobiDB-lite"/>
    </source>
</evidence>
<accession>A0A3B1AAA9</accession>
<reference evidence="2" key="1">
    <citation type="submission" date="2018-06" db="EMBL/GenBank/DDBJ databases">
        <authorList>
            <person name="Zhirakovskaya E."/>
        </authorList>
    </citation>
    <scope>NUCLEOTIDE SEQUENCE</scope>
</reference>
<dbReference type="EMBL" id="UOFV01000339">
    <property type="protein sequence ID" value="VAX02686.1"/>
    <property type="molecule type" value="Genomic_DNA"/>
</dbReference>
<gene>
    <name evidence="2" type="ORF">MNBD_GAMMA19-86</name>
</gene>
<sequence length="27" mass="3024">MDNVLNKISESVDVSENENQEPMATVM</sequence>